<dbReference type="SUPFAM" id="SSF103481">
    <property type="entry name" value="Multidrug resistance efflux transporter EmrE"/>
    <property type="match status" value="2"/>
</dbReference>
<evidence type="ECO:0000259" key="9">
    <source>
        <dbReference type="Pfam" id="PF00892"/>
    </source>
</evidence>
<dbReference type="InterPro" id="IPR004626">
    <property type="entry name" value="RarD"/>
</dbReference>
<dbReference type="NCBIfam" id="TIGR00688">
    <property type="entry name" value="rarD"/>
    <property type="match status" value="1"/>
</dbReference>
<feature type="transmembrane region" description="Helical" evidence="8">
    <location>
        <begin position="189"/>
        <end position="207"/>
    </location>
</feature>
<dbReference type="PANTHER" id="PTHR22911:SF137">
    <property type="entry name" value="SOLUTE CARRIER FAMILY 35 MEMBER G2-RELATED"/>
    <property type="match status" value="1"/>
</dbReference>
<feature type="transmembrane region" description="Helical" evidence="8">
    <location>
        <begin position="280"/>
        <end position="298"/>
    </location>
</feature>
<feature type="transmembrane region" description="Helical" evidence="8">
    <location>
        <begin position="83"/>
        <end position="104"/>
    </location>
</feature>
<feature type="transmembrane region" description="Helical" evidence="8">
    <location>
        <begin position="139"/>
        <end position="155"/>
    </location>
</feature>
<dbReference type="EMBL" id="BSNC01000002">
    <property type="protein sequence ID" value="GLP95268.1"/>
    <property type="molecule type" value="Genomic_DNA"/>
</dbReference>
<comment type="similarity">
    <text evidence="2">Belongs to the EamA transporter family.</text>
</comment>
<gene>
    <name evidence="10" type="primary">rarD</name>
    <name evidence="10" type="ORF">GCM10007895_05740</name>
</gene>
<evidence type="ECO:0000256" key="6">
    <source>
        <dbReference type="ARBA" id="ARBA00022989"/>
    </source>
</evidence>
<feature type="transmembrane region" description="Helical" evidence="8">
    <location>
        <begin position="116"/>
        <end position="132"/>
    </location>
</feature>
<protein>
    <submittedName>
        <fullName evidence="10">Transporter</fullName>
    </submittedName>
</protein>
<dbReference type="Proteomes" id="UP001161422">
    <property type="component" value="Unassembled WGS sequence"/>
</dbReference>
<organism evidence="10 11">
    <name type="scientific">Paraferrimonas sedimenticola</name>
    <dbReference type="NCBI Taxonomy" id="375674"/>
    <lineage>
        <taxon>Bacteria</taxon>
        <taxon>Pseudomonadati</taxon>
        <taxon>Pseudomonadota</taxon>
        <taxon>Gammaproteobacteria</taxon>
        <taxon>Alteromonadales</taxon>
        <taxon>Ferrimonadaceae</taxon>
        <taxon>Paraferrimonas</taxon>
    </lineage>
</organism>
<feature type="transmembrane region" description="Helical" evidence="8">
    <location>
        <begin position="20"/>
        <end position="37"/>
    </location>
</feature>
<evidence type="ECO:0000256" key="1">
    <source>
        <dbReference type="ARBA" id="ARBA00004651"/>
    </source>
</evidence>
<keyword evidence="4" id="KW-1003">Cell membrane</keyword>
<proteinExistence type="inferred from homology"/>
<keyword evidence="7 8" id="KW-0472">Membrane</keyword>
<keyword evidence="11" id="KW-1185">Reference proteome</keyword>
<reference evidence="10" key="1">
    <citation type="journal article" date="2014" name="Int. J. Syst. Evol. Microbiol.">
        <title>Complete genome sequence of Corynebacterium casei LMG S-19264T (=DSM 44701T), isolated from a smear-ripened cheese.</title>
        <authorList>
            <consortium name="US DOE Joint Genome Institute (JGI-PGF)"/>
            <person name="Walter F."/>
            <person name="Albersmeier A."/>
            <person name="Kalinowski J."/>
            <person name="Ruckert C."/>
        </authorList>
    </citation>
    <scope>NUCLEOTIDE SEQUENCE</scope>
    <source>
        <strain evidence="10">NBRC 101628</strain>
    </source>
</reference>
<evidence type="ECO:0000256" key="2">
    <source>
        <dbReference type="ARBA" id="ARBA00007362"/>
    </source>
</evidence>
<feature type="transmembrane region" description="Helical" evidence="8">
    <location>
        <begin position="161"/>
        <end position="177"/>
    </location>
</feature>
<keyword evidence="5 8" id="KW-0812">Transmembrane</keyword>
<dbReference type="PANTHER" id="PTHR22911">
    <property type="entry name" value="ACYL-MALONYL CONDENSING ENZYME-RELATED"/>
    <property type="match status" value="1"/>
</dbReference>
<evidence type="ECO:0000313" key="10">
    <source>
        <dbReference type="EMBL" id="GLP95268.1"/>
    </source>
</evidence>
<keyword evidence="6 8" id="KW-1133">Transmembrane helix</keyword>
<feature type="transmembrane region" description="Helical" evidence="8">
    <location>
        <begin position="249"/>
        <end position="268"/>
    </location>
</feature>
<dbReference type="AlphaFoldDB" id="A0AA37RUA8"/>
<evidence type="ECO:0000313" key="11">
    <source>
        <dbReference type="Proteomes" id="UP001161422"/>
    </source>
</evidence>
<feature type="transmembrane region" description="Helical" evidence="8">
    <location>
        <begin position="49"/>
        <end position="71"/>
    </location>
</feature>
<accession>A0AA37RUA8</accession>
<evidence type="ECO:0000256" key="8">
    <source>
        <dbReference type="SAM" id="Phobius"/>
    </source>
</evidence>
<feature type="transmembrane region" description="Helical" evidence="8">
    <location>
        <begin position="222"/>
        <end position="242"/>
    </location>
</feature>
<keyword evidence="3" id="KW-0813">Transport</keyword>
<dbReference type="InterPro" id="IPR000620">
    <property type="entry name" value="EamA_dom"/>
</dbReference>
<feature type="domain" description="EamA" evidence="9">
    <location>
        <begin position="19"/>
        <end position="152"/>
    </location>
</feature>
<evidence type="ECO:0000256" key="4">
    <source>
        <dbReference type="ARBA" id="ARBA00022475"/>
    </source>
</evidence>
<evidence type="ECO:0000256" key="7">
    <source>
        <dbReference type="ARBA" id="ARBA00023136"/>
    </source>
</evidence>
<reference evidence="10" key="2">
    <citation type="submission" date="2023-01" db="EMBL/GenBank/DDBJ databases">
        <title>Draft genome sequence of Paraferrimonas sedimenticola strain NBRC 101628.</title>
        <authorList>
            <person name="Sun Q."/>
            <person name="Mori K."/>
        </authorList>
    </citation>
    <scope>NUCLEOTIDE SEQUENCE</scope>
    <source>
        <strain evidence="10">NBRC 101628</strain>
    </source>
</reference>
<comment type="caution">
    <text evidence="10">The sequence shown here is derived from an EMBL/GenBank/DDBJ whole genome shotgun (WGS) entry which is preliminary data.</text>
</comment>
<dbReference type="RefSeq" id="WP_425439856.1">
    <property type="nucleotide sequence ID" value="NZ_BSNC01000002.1"/>
</dbReference>
<sequence>MSACKLTALIDMQNSQRQGILFAIAAYVMWGIAPIYFKQLGQVPADEILMHRVIWSFWLVIAIVALQRNFGRVRALAKQPKNLMVLCFTSVVIAANWLIFIWAINNDYLLEASLGYYINPLLNVLLGVLFLGERLRKPQLLAVAVAATGVAIPLISHGNIPYVALALAGTFGIYGLLRKKLPVDASTGLLSETAVLMPFALAYWVWFTDSPSANLMTNTTELNLLLLAAGVVTTLPLLCFAAAASRIPLYMVGFIQYIGPSLMFVLAVGLYGEPLTDEKIITFAFIWSALAIFTWDLIRHARRKRKARKAAAQA</sequence>
<comment type="subcellular location">
    <subcellularLocation>
        <location evidence="1">Cell membrane</location>
        <topology evidence="1">Multi-pass membrane protein</topology>
    </subcellularLocation>
</comment>
<dbReference type="InterPro" id="IPR037185">
    <property type="entry name" value="EmrE-like"/>
</dbReference>
<name>A0AA37RUA8_9GAMM</name>
<evidence type="ECO:0000256" key="5">
    <source>
        <dbReference type="ARBA" id="ARBA00022692"/>
    </source>
</evidence>
<evidence type="ECO:0000256" key="3">
    <source>
        <dbReference type="ARBA" id="ARBA00022448"/>
    </source>
</evidence>
<dbReference type="GO" id="GO:0005886">
    <property type="term" value="C:plasma membrane"/>
    <property type="evidence" value="ECO:0007669"/>
    <property type="project" value="UniProtKB-SubCell"/>
</dbReference>
<dbReference type="Pfam" id="PF00892">
    <property type="entry name" value="EamA"/>
    <property type="match status" value="1"/>
</dbReference>